<comment type="caution">
    <text evidence="1">The sequence shown here is derived from an EMBL/GenBank/DDBJ whole genome shotgun (WGS) entry which is preliminary data.</text>
</comment>
<dbReference type="RefSeq" id="WP_150938579.1">
    <property type="nucleotide sequence ID" value="NZ_VYTZ01000015.1"/>
</dbReference>
<keyword evidence="2" id="KW-1185">Reference proteome</keyword>
<dbReference type="Gene3D" id="3.80.10.10">
    <property type="entry name" value="Ribonuclease Inhibitor"/>
    <property type="match status" value="1"/>
</dbReference>
<protein>
    <submittedName>
        <fullName evidence="1">Uncharacterized protein</fullName>
    </submittedName>
</protein>
<proteinExistence type="predicted"/>
<accession>A0A5J5JWX0</accession>
<name>A0A5J5JWX0_9ACTN</name>
<reference evidence="1 2" key="1">
    <citation type="submission" date="2019-09" db="EMBL/GenBank/DDBJ databases">
        <title>Screening of Novel Bioactive Compounds from Soil-Associated.</title>
        <authorList>
            <person name="Gong X."/>
        </authorList>
    </citation>
    <scope>NUCLEOTIDE SEQUENCE [LARGE SCALE GENOMIC DNA]</scope>
    <source>
        <strain evidence="1 2">Gxj-6</strain>
    </source>
</reference>
<gene>
    <name evidence="1" type="ORF">F5972_30800</name>
</gene>
<sequence length="406" mass="44593">MTSPDVTMWLAGPRGTRVELRRQGSRVSERHGSRAEVLIDDVDEDVAAVHFELAVDRYVAGGYSPRTQEAARGVLGAPPDDAGYAFAFAAEVGGTRGELIRAQALRLWEDDQAARDAERAAIEAIDSQVSFYGLLDDHLLLIPDGPAIHAYVDGHDVVSLVDGLATAKGMTPGRLGFDPQREPWRIDLMGRHRLRGLLAGEHMSRLRSLRIRTWGGTAQLDPVLSSYSARDRLSHLCLPSQRDDLAEEPVAGRYPGLRALECPAWQVAGLLRDGAPRLHTLVAYGADERTPSLLDLLAGLSLPALRHLALWETYVDPATLGASPVVARLATLDLWKVNDAPRFDFSALLRQRRELAHLERIVVPGHCVPSSTVGRFADWPQVTFASHDRRELLALDIDTRGYPLAM</sequence>
<organism evidence="1 2">
    <name type="scientific">Microbispora cellulosiformans</name>
    <dbReference type="NCBI Taxonomy" id="2614688"/>
    <lineage>
        <taxon>Bacteria</taxon>
        <taxon>Bacillati</taxon>
        <taxon>Actinomycetota</taxon>
        <taxon>Actinomycetes</taxon>
        <taxon>Streptosporangiales</taxon>
        <taxon>Streptosporangiaceae</taxon>
        <taxon>Microbispora</taxon>
    </lineage>
</organism>
<dbReference type="EMBL" id="VYTZ01000015">
    <property type="protein sequence ID" value="KAA9374627.1"/>
    <property type="molecule type" value="Genomic_DNA"/>
</dbReference>
<dbReference type="InterPro" id="IPR032675">
    <property type="entry name" value="LRR_dom_sf"/>
</dbReference>
<dbReference type="AlphaFoldDB" id="A0A5J5JWX0"/>
<evidence type="ECO:0000313" key="1">
    <source>
        <dbReference type="EMBL" id="KAA9374627.1"/>
    </source>
</evidence>
<evidence type="ECO:0000313" key="2">
    <source>
        <dbReference type="Proteomes" id="UP000327011"/>
    </source>
</evidence>
<dbReference type="Proteomes" id="UP000327011">
    <property type="component" value="Unassembled WGS sequence"/>
</dbReference>